<protein>
    <recommendedName>
        <fullName evidence="3">NAD(P)-binding domain-containing protein</fullName>
    </recommendedName>
</protein>
<proteinExistence type="predicted"/>
<keyword evidence="2" id="KW-1133">Transmembrane helix</keyword>
<evidence type="ECO:0000256" key="2">
    <source>
        <dbReference type="SAM" id="Phobius"/>
    </source>
</evidence>
<dbReference type="GO" id="GO:0016616">
    <property type="term" value="F:oxidoreductase activity, acting on the CH-OH group of donors, NAD or NADP as acceptor"/>
    <property type="evidence" value="ECO:0007669"/>
    <property type="project" value="TreeGrafter"/>
</dbReference>
<evidence type="ECO:0000313" key="5">
    <source>
        <dbReference type="Proteomes" id="UP000663760"/>
    </source>
</evidence>
<dbReference type="OrthoDB" id="2735536at2759"/>
<dbReference type="InterPro" id="IPR016040">
    <property type="entry name" value="NAD(P)-bd_dom"/>
</dbReference>
<keyword evidence="5" id="KW-1185">Reference proteome</keyword>
<dbReference type="SUPFAM" id="SSF51735">
    <property type="entry name" value="NAD(P)-binding Rossmann-fold domains"/>
    <property type="match status" value="1"/>
</dbReference>
<sequence>MKRMEDSGNLKLFKGDMLDYESLAVAVAGYEVVFHAACPVILIEMVHPALDEMLNVLKACSKANVRWVFMVSSLAAILRNPKCPFEKIMDEDTV</sequence>
<name>A0A7I8K6F7_SPIIN</name>
<gene>
    <name evidence="4" type="ORF">SI8410_03003990</name>
</gene>
<dbReference type="AlphaFoldDB" id="A0A7I8K6F7"/>
<dbReference type="PANTHER" id="PTHR10366">
    <property type="entry name" value="NAD DEPENDENT EPIMERASE/DEHYDRATASE"/>
    <property type="match status" value="1"/>
</dbReference>
<dbReference type="PANTHER" id="PTHR10366:SF836">
    <property type="entry name" value="OS06G0623600 PROTEIN"/>
    <property type="match status" value="1"/>
</dbReference>
<keyword evidence="1" id="KW-0560">Oxidoreductase</keyword>
<feature type="transmembrane region" description="Helical" evidence="2">
    <location>
        <begin position="20"/>
        <end position="43"/>
    </location>
</feature>
<dbReference type="Gene3D" id="3.40.50.720">
    <property type="entry name" value="NAD(P)-binding Rossmann-like Domain"/>
    <property type="match status" value="1"/>
</dbReference>
<dbReference type="Pfam" id="PF13460">
    <property type="entry name" value="NAD_binding_10"/>
    <property type="match status" value="1"/>
</dbReference>
<dbReference type="InterPro" id="IPR050425">
    <property type="entry name" value="NAD(P)_dehydrat-like"/>
</dbReference>
<keyword evidence="2" id="KW-0472">Membrane</keyword>
<keyword evidence="2" id="KW-0812">Transmembrane</keyword>
<dbReference type="InterPro" id="IPR036291">
    <property type="entry name" value="NAD(P)-bd_dom_sf"/>
</dbReference>
<dbReference type="EMBL" id="LR746266">
    <property type="protein sequence ID" value="CAA7393204.1"/>
    <property type="molecule type" value="Genomic_DNA"/>
</dbReference>
<dbReference type="Proteomes" id="UP000663760">
    <property type="component" value="Chromosome 3"/>
</dbReference>
<evidence type="ECO:0000313" key="4">
    <source>
        <dbReference type="EMBL" id="CAA7393204.1"/>
    </source>
</evidence>
<evidence type="ECO:0000259" key="3">
    <source>
        <dbReference type="Pfam" id="PF13460"/>
    </source>
</evidence>
<accession>A0A7I8K6F7</accession>
<reference evidence="4" key="1">
    <citation type="submission" date="2020-02" db="EMBL/GenBank/DDBJ databases">
        <authorList>
            <person name="Scholz U."/>
            <person name="Mascher M."/>
            <person name="Fiebig A."/>
        </authorList>
    </citation>
    <scope>NUCLEOTIDE SEQUENCE</scope>
</reference>
<organism evidence="4 5">
    <name type="scientific">Spirodela intermedia</name>
    <name type="common">Intermediate duckweed</name>
    <dbReference type="NCBI Taxonomy" id="51605"/>
    <lineage>
        <taxon>Eukaryota</taxon>
        <taxon>Viridiplantae</taxon>
        <taxon>Streptophyta</taxon>
        <taxon>Embryophyta</taxon>
        <taxon>Tracheophyta</taxon>
        <taxon>Spermatophyta</taxon>
        <taxon>Magnoliopsida</taxon>
        <taxon>Liliopsida</taxon>
        <taxon>Araceae</taxon>
        <taxon>Lemnoideae</taxon>
        <taxon>Spirodela</taxon>
    </lineage>
</organism>
<evidence type="ECO:0000256" key="1">
    <source>
        <dbReference type="ARBA" id="ARBA00023002"/>
    </source>
</evidence>
<feature type="domain" description="NAD(P)-binding" evidence="3">
    <location>
        <begin position="3"/>
        <end position="76"/>
    </location>
</feature>